<sequence length="45" mass="5130">LFIGTHNHPPLPPEKILVNIKKNLQALINQAINENNIITLDKFNQ</sequence>
<accession>A0ACA9Q6Y8</accession>
<keyword evidence="2" id="KW-1185">Reference proteome</keyword>
<feature type="non-terminal residue" evidence="1">
    <location>
        <position position="45"/>
    </location>
</feature>
<dbReference type="EMBL" id="CAJVPU010038756">
    <property type="protein sequence ID" value="CAG8735603.1"/>
    <property type="molecule type" value="Genomic_DNA"/>
</dbReference>
<gene>
    <name evidence="1" type="ORF">DHETER_LOCUS13716</name>
</gene>
<feature type="non-terminal residue" evidence="1">
    <location>
        <position position="1"/>
    </location>
</feature>
<organism evidence="1 2">
    <name type="scientific">Dentiscutata heterogama</name>
    <dbReference type="NCBI Taxonomy" id="1316150"/>
    <lineage>
        <taxon>Eukaryota</taxon>
        <taxon>Fungi</taxon>
        <taxon>Fungi incertae sedis</taxon>
        <taxon>Mucoromycota</taxon>
        <taxon>Glomeromycotina</taxon>
        <taxon>Glomeromycetes</taxon>
        <taxon>Diversisporales</taxon>
        <taxon>Gigasporaceae</taxon>
        <taxon>Dentiscutata</taxon>
    </lineage>
</organism>
<proteinExistence type="predicted"/>
<reference evidence="1" key="1">
    <citation type="submission" date="2021-06" db="EMBL/GenBank/DDBJ databases">
        <authorList>
            <person name="Kallberg Y."/>
            <person name="Tangrot J."/>
            <person name="Rosling A."/>
        </authorList>
    </citation>
    <scope>NUCLEOTIDE SEQUENCE</scope>
    <source>
        <strain evidence="1">IL203A</strain>
    </source>
</reference>
<dbReference type="Proteomes" id="UP000789702">
    <property type="component" value="Unassembled WGS sequence"/>
</dbReference>
<name>A0ACA9Q6Y8_9GLOM</name>
<protein>
    <submittedName>
        <fullName evidence="1">13435_t:CDS:1</fullName>
    </submittedName>
</protein>
<evidence type="ECO:0000313" key="1">
    <source>
        <dbReference type="EMBL" id="CAG8735603.1"/>
    </source>
</evidence>
<comment type="caution">
    <text evidence="1">The sequence shown here is derived from an EMBL/GenBank/DDBJ whole genome shotgun (WGS) entry which is preliminary data.</text>
</comment>
<evidence type="ECO:0000313" key="2">
    <source>
        <dbReference type="Proteomes" id="UP000789702"/>
    </source>
</evidence>